<dbReference type="AlphaFoldDB" id="A0A1M6YK75"/>
<gene>
    <name evidence="1" type="ORF">SAMN05443507_1562</name>
</gene>
<sequence length="47" mass="5398">MYDQPMHNQFVTVSAKDPIISRWLNKPYREPLLLLLLSIFVGIIGGL</sequence>
<dbReference type="EMBL" id="FRAF01000056">
    <property type="protein sequence ID" value="SHL18530.1"/>
    <property type="molecule type" value="Genomic_DNA"/>
</dbReference>
<proteinExistence type="predicted"/>
<keyword evidence="2" id="KW-1185">Reference proteome</keyword>
<name>A0A1M6YK75_9BACL</name>
<protein>
    <submittedName>
        <fullName evidence="1">Uncharacterized protein</fullName>
    </submittedName>
</protein>
<feature type="non-terminal residue" evidence="1">
    <location>
        <position position="47"/>
    </location>
</feature>
<evidence type="ECO:0000313" key="2">
    <source>
        <dbReference type="Proteomes" id="UP000184016"/>
    </source>
</evidence>
<dbReference type="Proteomes" id="UP000184016">
    <property type="component" value="Unassembled WGS sequence"/>
</dbReference>
<accession>A0A1M6YK75</accession>
<organism evidence="1 2">
    <name type="scientific">Alicyclobacillus tolerans</name>
    <dbReference type="NCBI Taxonomy" id="90970"/>
    <lineage>
        <taxon>Bacteria</taxon>
        <taxon>Bacillati</taxon>
        <taxon>Bacillota</taxon>
        <taxon>Bacilli</taxon>
        <taxon>Bacillales</taxon>
        <taxon>Alicyclobacillaceae</taxon>
        <taxon>Alicyclobacillus</taxon>
    </lineage>
</organism>
<reference evidence="2" key="1">
    <citation type="submission" date="2016-11" db="EMBL/GenBank/DDBJ databases">
        <authorList>
            <person name="Varghese N."/>
            <person name="Submissions S."/>
        </authorList>
    </citation>
    <scope>NUCLEOTIDE SEQUENCE [LARGE SCALE GENOMIC DNA]</scope>
    <source>
        <strain evidence="2">USBA-503</strain>
    </source>
</reference>
<evidence type="ECO:0000313" key="1">
    <source>
        <dbReference type="EMBL" id="SHL18530.1"/>
    </source>
</evidence>